<dbReference type="GO" id="GO:0009317">
    <property type="term" value="C:acetyl-CoA carboxylase complex"/>
    <property type="evidence" value="ECO:0007669"/>
    <property type="project" value="InterPro"/>
</dbReference>
<dbReference type="NCBIfam" id="TIGR00531">
    <property type="entry name" value="BCCP"/>
    <property type="match status" value="1"/>
</dbReference>
<gene>
    <name evidence="5" type="primary">accB</name>
    <name evidence="5" type="ORF">PML95_05850</name>
</gene>
<feature type="domain" description="Lipoyl-binding" evidence="4">
    <location>
        <begin position="80"/>
        <end position="156"/>
    </location>
</feature>
<dbReference type="InterPro" id="IPR000089">
    <property type="entry name" value="Biotin_lipoyl"/>
</dbReference>
<dbReference type="AlphaFoldDB" id="A0AAE9XD21"/>
<keyword evidence="2 3" id="KW-0092">Biotin</keyword>
<evidence type="ECO:0000313" key="5">
    <source>
        <dbReference type="EMBL" id="WCG21928.1"/>
    </source>
</evidence>
<protein>
    <recommendedName>
        <fullName evidence="1 3">Biotin carboxyl carrier protein of acetyl-CoA carboxylase</fullName>
    </recommendedName>
</protein>
<dbReference type="Proteomes" id="UP001179600">
    <property type="component" value="Chromosome"/>
</dbReference>
<accession>A0AAE9XD21</accession>
<dbReference type="SUPFAM" id="SSF51230">
    <property type="entry name" value="Single hybrid motif"/>
    <property type="match status" value="1"/>
</dbReference>
<name>A0AAE9XD21_9ENTE</name>
<dbReference type="GO" id="GO:0003989">
    <property type="term" value="F:acetyl-CoA carboxylase activity"/>
    <property type="evidence" value="ECO:0007669"/>
    <property type="project" value="InterPro"/>
</dbReference>
<dbReference type="PROSITE" id="PS50968">
    <property type="entry name" value="BIOTINYL_LIPOYL"/>
    <property type="match status" value="1"/>
</dbReference>
<evidence type="ECO:0000313" key="6">
    <source>
        <dbReference type="Proteomes" id="UP001179600"/>
    </source>
</evidence>
<dbReference type="InterPro" id="IPR011053">
    <property type="entry name" value="Single_hybrid_motif"/>
</dbReference>
<dbReference type="Gene3D" id="2.40.50.100">
    <property type="match status" value="1"/>
</dbReference>
<keyword evidence="5" id="KW-0436">Ligase</keyword>
<proteinExistence type="predicted"/>
<keyword evidence="3" id="KW-0275">Fatty acid biosynthesis</keyword>
<comment type="pathway">
    <text evidence="3">Lipid metabolism; fatty acid biosynthesis.</text>
</comment>
<reference evidence="5" key="1">
    <citation type="submission" date="2023-01" db="EMBL/GenBank/DDBJ databases">
        <title>Oxazolidinone resistance genes in florfenicol resistant enterococci from beef cattle and veal calves at slaughter.</title>
        <authorList>
            <person name="Biggel M."/>
        </authorList>
    </citation>
    <scope>NUCLEOTIDE SEQUENCE</scope>
    <source>
        <strain evidence="5">K204-1</strain>
    </source>
</reference>
<dbReference type="EMBL" id="CP116507">
    <property type="protein sequence ID" value="WCG21928.1"/>
    <property type="molecule type" value="Genomic_DNA"/>
</dbReference>
<keyword evidence="3" id="KW-0444">Lipid biosynthesis</keyword>
<dbReference type="GO" id="GO:0006633">
    <property type="term" value="P:fatty acid biosynthetic process"/>
    <property type="evidence" value="ECO:0007669"/>
    <property type="project" value="UniProtKB-KW"/>
</dbReference>
<dbReference type="InterPro" id="IPR001249">
    <property type="entry name" value="AcCoA_biotinCC"/>
</dbReference>
<keyword evidence="3" id="KW-0276">Fatty acid metabolism</keyword>
<dbReference type="PANTHER" id="PTHR45266:SF3">
    <property type="entry name" value="OXALOACETATE DECARBOXYLASE ALPHA CHAIN"/>
    <property type="match status" value="1"/>
</dbReference>
<dbReference type="InterPro" id="IPR050709">
    <property type="entry name" value="Biotin_Carboxyl_Carrier/Decarb"/>
</dbReference>
<dbReference type="PANTHER" id="PTHR45266">
    <property type="entry name" value="OXALOACETATE DECARBOXYLASE ALPHA CHAIN"/>
    <property type="match status" value="1"/>
</dbReference>
<evidence type="ECO:0000256" key="3">
    <source>
        <dbReference type="RuleBase" id="RU364072"/>
    </source>
</evidence>
<dbReference type="Pfam" id="PF00364">
    <property type="entry name" value="Biotin_lipoyl"/>
    <property type="match status" value="1"/>
</dbReference>
<comment type="function">
    <text evidence="3">This protein is a component of the acetyl coenzyme A carboxylase complex; first, biotin carboxylase catalyzes the carboxylation of the carrier protein and then the transcarboxylase transfers the carboxyl group to form malonyl-CoA.</text>
</comment>
<evidence type="ECO:0000256" key="2">
    <source>
        <dbReference type="ARBA" id="ARBA00023267"/>
    </source>
</evidence>
<dbReference type="CDD" id="cd06850">
    <property type="entry name" value="biotinyl_domain"/>
    <property type="match status" value="1"/>
</dbReference>
<dbReference type="RefSeq" id="WP_246616555.1">
    <property type="nucleotide sequence ID" value="NZ_CP081833.1"/>
</dbReference>
<dbReference type="PRINTS" id="PR01071">
    <property type="entry name" value="ACOABIOTINCC"/>
</dbReference>
<keyword evidence="3" id="KW-0443">Lipid metabolism</keyword>
<organism evidence="5 6">
    <name type="scientific">Vagococcus lutrae</name>
    <dbReference type="NCBI Taxonomy" id="81947"/>
    <lineage>
        <taxon>Bacteria</taxon>
        <taxon>Bacillati</taxon>
        <taxon>Bacillota</taxon>
        <taxon>Bacilli</taxon>
        <taxon>Lactobacillales</taxon>
        <taxon>Enterococcaceae</taxon>
        <taxon>Vagococcus</taxon>
    </lineage>
</organism>
<evidence type="ECO:0000259" key="4">
    <source>
        <dbReference type="PROSITE" id="PS50968"/>
    </source>
</evidence>
<evidence type="ECO:0000256" key="1">
    <source>
        <dbReference type="ARBA" id="ARBA00017562"/>
    </source>
</evidence>
<sequence length="156" mass="17096">MEFSDLKELLTFFQESDIRVLELKNTELSLYLNKDQDTRGLSSHDNQTVAPVIQSQEKPISTNEISPSSAEVEPAAEVKGHMITSPLVGLAYLQASPDAPPFKKVGDAVAEGEVVCIIEAMKIMNEITSDRSGTVKAIHVDNEEVVEFGQPLIEII</sequence>